<name>A0AAV6UN58_9ARAC</name>
<reference evidence="1 2" key="1">
    <citation type="journal article" date="2022" name="Nat. Ecol. Evol.">
        <title>A masculinizing supergene underlies an exaggerated male reproductive morph in a spider.</title>
        <authorList>
            <person name="Hendrickx F."/>
            <person name="De Corte Z."/>
            <person name="Sonet G."/>
            <person name="Van Belleghem S.M."/>
            <person name="Kostlbacher S."/>
            <person name="Vangestel C."/>
        </authorList>
    </citation>
    <scope>NUCLEOTIDE SEQUENCE [LARGE SCALE GENOMIC DNA]</scope>
    <source>
        <strain evidence="1">W744_W776</strain>
    </source>
</reference>
<dbReference type="Proteomes" id="UP000827092">
    <property type="component" value="Unassembled WGS sequence"/>
</dbReference>
<accession>A0AAV6UN58</accession>
<organism evidence="1 2">
    <name type="scientific">Oedothorax gibbosus</name>
    <dbReference type="NCBI Taxonomy" id="931172"/>
    <lineage>
        <taxon>Eukaryota</taxon>
        <taxon>Metazoa</taxon>
        <taxon>Ecdysozoa</taxon>
        <taxon>Arthropoda</taxon>
        <taxon>Chelicerata</taxon>
        <taxon>Arachnida</taxon>
        <taxon>Araneae</taxon>
        <taxon>Araneomorphae</taxon>
        <taxon>Entelegynae</taxon>
        <taxon>Araneoidea</taxon>
        <taxon>Linyphiidae</taxon>
        <taxon>Erigoninae</taxon>
        <taxon>Oedothorax</taxon>
    </lineage>
</organism>
<dbReference type="EMBL" id="JAFNEN010000343">
    <property type="protein sequence ID" value="KAG8185193.1"/>
    <property type="molecule type" value="Genomic_DNA"/>
</dbReference>
<evidence type="ECO:0000313" key="2">
    <source>
        <dbReference type="Proteomes" id="UP000827092"/>
    </source>
</evidence>
<sequence>MSEEHVDEYEHYNYEEDKYLTGNTTRILLSFRFIFDAYGLLLISELQTCPETFKGFSSGTEKDDCTQSSANLHVVVYLDHRTLMCCLFLRPIFNL</sequence>
<gene>
    <name evidence="1" type="ORF">JTE90_025865</name>
</gene>
<dbReference type="AlphaFoldDB" id="A0AAV6UN58"/>
<proteinExistence type="predicted"/>
<protein>
    <submittedName>
        <fullName evidence="1">Uncharacterized protein</fullName>
    </submittedName>
</protein>
<comment type="caution">
    <text evidence="1">The sequence shown here is derived from an EMBL/GenBank/DDBJ whole genome shotgun (WGS) entry which is preliminary data.</text>
</comment>
<keyword evidence="2" id="KW-1185">Reference proteome</keyword>
<evidence type="ECO:0000313" key="1">
    <source>
        <dbReference type="EMBL" id="KAG8185193.1"/>
    </source>
</evidence>